<dbReference type="Gene3D" id="3.40.50.1820">
    <property type="entry name" value="alpha/beta hydrolase"/>
    <property type="match status" value="1"/>
</dbReference>
<dbReference type="SUPFAM" id="SSF53474">
    <property type="entry name" value="alpha/beta-Hydrolases"/>
    <property type="match status" value="1"/>
</dbReference>
<dbReference type="PANTHER" id="PTHR12277:SF81">
    <property type="entry name" value="PROTEIN ABHD13"/>
    <property type="match status" value="1"/>
</dbReference>
<dbReference type="PANTHER" id="PTHR12277">
    <property type="entry name" value="ALPHA/BETA HYDROLASE DOMAIN-CONTAINING PROTEIN"/>
    <property type="match status" value="1"/>
</dbReference>
<sequence>MEIKKNNNKRKNVRSNVTESHLIPTNMCCNLGQYQHWQDRLIFETCPVPWHIPVSFPTRISRYREIWLESTSKEDSSVLHGVWFGRHEDAFENASWPPEEKHIKGKHTFKRHLALVFHGNCQSIQAWGPLADELNALGYDVLIPDYRQFGRSRGILKESTLYQDARKWWDLAVHYLRYGPDHITIHGISIGTTIAIHLAYDIQSSNRLLVLEMPFDQLYTLAQKHIGKILSWLGWPLFKYTFDNTKRLSKLTCPISTIHAKDDPIIPYESYQILMKSLKDKEFPFLYEQILPSGGHAVRMTPFWNTFLQHCYPHIE</sequence>
<evidence type="ECO:0000313" key="2">
    <source>
        <dbReference type="EMBL" id="AYV87010.1"/>
    </source>
</evidence>
<accession>A0A3G5AIK2</accession>
<dbReference type="InterPro" id="IPR000073">
    <property type="entry name" value="AB_hydrolase_1"/>
</dbReference>
<keyword evidence="2" id="KW-0378">Hydrolase</keyword>
<organism evidence="2">
    <name type="scientific">Sylvanvirus sp</name>
    <dbReference type="NCBI Taxonomy" id="2487774"/>
    <lineage>
        <taxon>Viruses</taxon>
    </lineage>
</organism>
<protein>
    <submittedName>
        <fullName evidence="2">Alpha/beta hydrolase</fullName>
    </submittedName>
</protein>
<dbReference type="InterPro" id="IPR029058">
    <property type="entry name" value="AB_hydrolase_fold"/>
</dbReference>
<proteinExistence type="predicted"/>
<dbReference type="EMBL" id="MK072524">
    <property type="protein sequence ID" value="AYV87010.1"/>
    <property type="molecule type" value="Genomic_DNA"/>
</dbReference>
<gene>
    <name evidence="2" type="ORF">Sylvanvirus18_13</name>
</gene>
<feature type="domain" description="AB hydrolase-1" evidence="1">
    <location>
        <begin position="115"/>
        <end position="226"/>
    </location>
</feature>
<evidence type="ECO:0000259" key="1">
    <source>
        <dbReference type="Pfam" id="PF00561"/>
    </source>
</evidence>
<reference evidence="2" key="1">
    <citation type="submission" date="2018-10" db="EMBL/GenBank/DDBJ databases">
        <title>Hidden diversity of soil giant viruses.</title>
        <authorList>
            <person name="Schulz F."/>
            <person name="Alteio L."/>
            <person name="Goudeau D."/>
            <person name="Ryan E.M."/>
            <person name="Malmstrom R.R."/>
            <person name="Blanchard J."/>
            <person name="Woyke T."/>
        </authorList>
    </citation>
    <scope>NUCLEOTIDE SEQUENCE</scope>
    <source>
        <strain evidence="2">SYV1</strain>
    </source>
</reference>
<dbReference type="GO" id="GO:0016787">
    <property type="term" value="F:hydrolase activity"/>
    <property type="evidence" value="ECO:0007669"/>
    <property type="project" value="UniProtKB-KW"/>
</dbReference>
<dbReference type="Pfam" id="PF00561">
    <property type="entry name" value="Abhydrolase_1"/>
    <property type="match status" value="1"/>
</dbReference>
<name>A0A3G5AIK2_9VIRU</name>